<keyword evidence="2" id="KW-1185">Reference proteome</keyword>
<dbReference type="InterPro" id="IPR032710">
    <property type="entry name" value="NTF2-like_dom_sf"/>
</dbReference>
<accession>A0ABU1TUF7</accession>
<evidence type="ECO:0000313" key="1">
    <source>
        <dbReference type="EMBL" id="MDR6969510.1"/>
    </source>
</evidence>
<dbReference type="EMBL" id="JAVDVI010000022">
    <property type="protein sequence ID" value="MDR6969510.1"/>
    <property type="molecule type" value="Genomic_DNA"/>
</dbReference>
<sequence length="120" mass="14011">MSAKKLVQDFYKSDALIDATVMSKFLHPEIILEWNSTKGFLKLGYDEILAITTEMSKAYVRSKARINPIIAEGNMVSLRYSHYVKTIENPREEMLLAHFFVIWEIKDEKLFRGYQMSQIS</sequence>
<dbReference type="Proteomes" id="UP001255185">
    <property type="component" value="Unassembled WGS sequence"/>
</dbReference>
<name>A0ABU1TUF7_9FLAO</name>
<gene>
    <name evidence="1" type="ORF">J2X31_003543</name>
</gene>
<evidence type="ECO:0000313" key="2">
    <source>
        <dbReference type="Proteomes" id="UP001255185"/>
    </source>
</evidence>
<dbReference type="Gene3D" id="3.10.450.50">
    <property type="match status" value="1"/>
</dbReference>
<dbReference type="RefSeq" id="WP_310028656.1">
    <property type="nucleotide sequence ID" value="NZ_JAVDVI010000022.1"/>
</dbReference>
<proteinExistence type="predicted"/>
<comment type="caution">
    <text evidence="1">The sequence shown here is derived from an EMBL/GenBank/DDBJ whole genome shotgun (WGS) entry which is preliminary data.</text>
</comment>
<organism evidence="1 2">
    <name type="scientific">Flavobacterium arsenatis</name>
    <dbReference type="NCBI Taxonomy" id="1484332"/>
    <lineage>
        <taxon>Bacteria</taxon>
        <taxon>Pseudomonadati</taxon>
        <taxon>Bacteroidota</taxon>
        <taxon>Flavobacteriia</taxon>
        <taxon>Flavobacteriales</taxon>
        <taxon>Flavobacteriaceae</taxon>
        <taxon>Flavobacterium</taxon>
    </lineage>
</organism>
<dbReference type="SUPFAM" id="SSF54427">
    <property type="entry name" value="NTF2-like"/>
    <property type="match status" value="1"/>
</dbReference>
<protein>
    <submittedName>
        <fullName evidence="1">SnoaL-like aldol condensation-catalyzing enzyme</fullName>
    </submittedName>
</protein>
<reference evidence="1 2" key="1">
    <citation type="submission" date="2023-07" db="EMBL/GenBank/DDBJ databases">
        <title>Sorghum-associated microbial communities from plants grown in Nebraska, USA.</title>
        <authorList>
            <person name="Schachtman D."/>
        </authorList>
    </citation>
    <scope>NUCLEOTIDE SEQUENCE [LARGE SCALE GENOMIC DNA]</scope>
    <source>
        <strain evidence="1 2">3773</strain>
    </source>
</reference>